<evidence type="ECO:0000313" key="2">
    <source>
        <dbReference type="EMBL" id="SHK20200.1"/>
    </source>
</evidence>
<dbReference type="Proteomes" id="UP000185812">
    <property type="component" value="Unassembled WGS sequence"/>
</dbReference>
<sequence>MYNIIQYNVDTFIIIRSLSFAGILSAFLFILTLIIAAFFKSIEISIHSFKEVIFWSLILSYYAWSFSFLAYDHALKGWFDMNEWNMAWILFVLWFFPFLGMFYLLHRKIRTQ</sequence>
<reference evidence="3" key="1">
    <citation type="submission" date="2016-11" db="EMBL/GenBank/DDBJ databases">
        <authorList>
            <person name="Varghese N."/>
            <person name="Submissions S."/>
        </authorList>
    </citation>
    <scope>NUCLEOTIDE SEQUENCE [LARGE SCALE GENOMIC DNA]</scope>
    <source>
        <strain evidence="3">DSM 22212</strain>
    </source>
</reference>
<feature type="transmembrane region" description="Helical" evidence="1">
    <location>
        <begin position="20"/>
        <end position="40"/>
    </location>
</feature>
<evidence type="ECO:0000256" key="1">
    <source>
        <dbReference type="SAM" id="Phobius"/>
    </source>
</evidence>
<dbReference type="AlphaFoldDB" id="A0A1M6QJA0"/>
<keyword evidence="1" id="KW-0812">Transmembrane</keyword>
<accession>A0A1M6QJA0</accession>
<feature type="transmembrane region" description="Helical" evidence="1">
    <location>
        <begin position="86"/>
        <end position="105"/>
    </location>
</feature>
<protein>
    <submittedName>
        <fullName evidence="2">Uncharacterized protein</fullName>
    </submittedName>
</protein>
<evidence type="ECO:0000313" key="3">
    <source>
        <dbReference type="Proteomes" id="UP000185812"/>
    </source>
</evidence>
<keyword evidence="1" id="KW-0472">Membrane</keyword>
<feature type="transmembrane region" description="Helical" evidence="1">
    <location>
        <begin position="52"/>
        <end position="71"/>
    </location>
</feature>
<organism evidence="2 3">
    <name type="scientific">Rhodothermus profundi</name>
    <dbReference type="NCBI Taxonomy" id="633813"/>
    <lineage>
        <taxon>Bacteria</taxon>
        <taxon>Pseudomonadati</taxon>
        <taxon>Rhodothermota</taxon>
        <taxon>Rhodothermia</taxon>
        <taxon>Rhodothermales</taxon>
        <taxon>Rhodothermaceae</taxon>
        <taxon>Rhodothermus</taxon>
    </lineage>
</organism>
<name>A0A1M6QJA0_9BACT</name>
<proteinExistence type="predicted"/>
<gene>
    <name evidence="2" type="ORF">SAMN04488087_0643</name>
</gene>
<keyword evidence="1" id="KW-1133">Transmembrane helix</keyword>
<keyword evidence="3" id="KW-1185">Reference proteome</keyword>
<dbReference type="EMBL" id="FRAU01000001">
    <property type="protein sequence ID" value="SHK20200.1"/>
    <property type="molecule type" value="Genomic_DNA"/>
</dbReference>